<protein>
    <recommendedName>
        <fullName evidence="1">DNA-directed DNA polymerase</fullName>
        <ecNumber evidence="1">2.7.7.7</ecNumber>
    </recommendedName>
</protein>
<dbReference type="Gene3D" id="1.20.272.10">
    <property type="match status" value="1"/>
</dbReference>
<evidence type="ECO:0000256" key="2">
    <source>
        <dbReference type="ARBA" id="ARBA00022679"/>
    </source>
</evidence>
<gene>
    <name evidence="9" type="primary">holA</name>
    <name evidence="9" type="ORF">GCM10009765_78680</name>
</gene>
<dbReference type="EMBL" id="BAAANY010000042">
    <property type="protein sequence ID" value="GAA1718520.1"/>
    <property type="molecule type" value="Genomic_DNA"/>
</dbReference>
<keyword evidence="10" id="KW-1185">Reference proteome</keyword>
<organism evidence="9 10">
    <name type="scientific">Fodinicola feengrottensis</name>
    <dbReference type="NCBI Taxonomy" id="435914"/>
    <lineage>
        <taxon>Bacteria</taxon>
        <taxon>Bacillati</taxon>
        <taxon>Actinomycetota</taxon>
        <taxon>Actinomycetes</taxon>
        <taxon>Mycobacteriales</taxon>
        <taxon>Fodinicola</taxon>
    </lineage>
</organism>
<reference evidence="9 10" key="1">
    <citation type="journal article" date="2019" name="Int. J. Syst. Evol. Microbiol.">
        <title>The Global Catalogue of Microorganisms (GCM) 10K type strain sequencing project: providing services to taxonomists for standard genome sequencing and annotation.</title>
        <authorList>
            <consortium name="The Broad Institute Genomics Platform"/>
            <consortium name="The Broad Institute Genome Sequencing Center for Infectious Disease"/>
            <person name="Wu L."/>
            <person name="Ma J."/>
        </authorList>
    </citation>
    <scope>NUCLEOTIDE SEQUENCE [LARGE SCALE GENOMIC DNA]</scope>
    <source>
        <strain evidence="9 10">JCM 14718</strain>
    </source>
</reference>
<dbReference type="NCBIfam" id="TIGR01128">
    <property type="entry name" value="holA"/>
    <property type="match status" value="1"/>
</dbReference>
<dbReference type="EC" id="2.7.7.7" evidence="1"/>
<evidence type="ECO:0000256" key="4">
    <source>
        <dbReference type="ARBA" id="ARBA00022705"/>
    </source>
</evidence>
<dbReference type="PANTHER" id="PTHR34388:SF1">
    <property type="entry name" value="DNA POLYMERASE III SUBUNIT DELTA"/>
    <property type="match status" value="1"/>
</dbReference>
<name>A0ABN2J703_9ACTN</name>
<evidence type="ECO:0000256" key="5">
    <source>
        <dbReference type="ARBA" id="ARBA00022932"/>
    </source>
</evidence>
<accession>A0ABN2J703</accession>
<feature type="domain" description="DNA polymerase III delta subunit-like C-terminal" evidence="8">
    <location>
        <begin position="202"/>
        <end position="313"/>
    </location>
</feature>
<evidence type="ECO:0000259" key="8">
    <source>
        <dbReference type="Pfam" id="PF21694"/>
    </source>
</evidence>
<proteinExistence type="inferred from homology"/>
<evidence type="ECO:0000313" key="9">
    <source>
        <dbReference type="EMBL" id="GAA1718520.1"/>
    </source>
</evidence>
<evidence type="ECO:0000256" key="3">
    <source>
        <dbReference type="ARBA" id="ARBA00022695"/>
    </source>
</evidence>
<dbReference type="SUPFAM" id="SSF52540">
    <property type="entry name" value="P-loop containing nucleoside triphosphate hydrolases"/>
    <property type="match status" value="1"/>
</dbReference>
<dbReference type="Proteomes" id="UP001500618">
    <property type="component" value="Unassembled WGS sequence"/>
</dbReference>
<keyword evidence="4" id="KW-0235">DNA replication</keyword>
<sequence length="322" mass="33167">MTDSGDLLTPVRLLLGDEELLLSRAVADVVAAAKGREASADVQHVQAGELAPVQLDELLGPSLFGGERVVVVHAGQDGTKDLTAGLLSYAKDPVDGTVLVIEHSGGAKQKALVEGLRGAGAVVVPCAKLTKPADRASFVRAEISRAGGRASRDVATLILESVGNDMRELATACAQLVADSGGTVDAAAVQRYHRGRAEVTGFTVADAAVAGNTVEALQALRWAESLGVAPVLIADALADGVRTIARVSGRRGNAYQLASQLGMPPWKVERAQRQGRGWTDDGLATAMQVAAALNADVKGVASDEQYALERAVLAIAAAKGAR</sequence>
<keyword evidence="3" id="KW-0548">Nucleotidyltransferase</keyword>
<evidence type="ECO:0000256" key="6">
    <source>
        <dbReference type="ARBA" id="ARBA00034754"/>
    </source>
</evidence>
<dbReference type="InterPro" id="IPR027417">
    <property type="entry name" value="P-loop_NTPase"/>
</dbReference>
<keyword evidence="5" id="KW-0239">DNA-directed DNA polymerase</keyword>
<comment type="similarity">
    <text evidence="6">Belongs to the DNA polymerase HolA subunit family.</text>
</comment>
<dbReference type="InterPro" id="IPR048466">
    <property type="entry name" value="DNA_pol3_delta-like_C"/>
</dbReference>
<dbReference type="InterPro" id="IPR005790">
    <property type="entry name" value="DNA_polIII_delta"/>
</dbReference>
<dbReference type="Pfam" id="PF21694">
    <property type="entry name" value="DNA_pol3_delta_C"/>
    <property type="match status" value="1"/>
</dbReference>
<evidence type="ECO:0000313" key="10">
    <source>
        <dbReference type="Proteomes" id="UP001500618"/>
    </source>
</evidence>
<comment type="caution">
    <text evidence="9">The sequence shown here is derived from an EMBL/GenBank/DDBJ whole genome shotgun (WGS) entry which is preliminary data.</text>
</comment>
<evidence type="ECO:0000256" key="1">
    <source>
        <dbReference type="ARBA" id="ARBA00012417"/>
    </source>
</evidence>
<dbReference type="RefSeq" id="WP_344315087.1">
    <property type="nucleotide sequence ID" value="NZ_BAAANY010000042.1"/>
</dbReference>
<dbReference type="Gene3D" id="3.40.50.300">
    <property type="entry name" value="P-loop containing nucleotide triphosphate hydrolases"/>
    <property type="match status" value="1"/>
</dbReference>
<dbReference type="SUPFAM" id="SSF48019">
    <property type="entry name" value="post-AAA+ oligomerization domain-like"/>
    <property type="match status" value="1"/>
</dbReference>
<evidence type="ECO:0000256" key="7">
    <source>
        <dbReference type="ARBA" id="ARBA00049244"/>
    </source>
</evidence>
<comment type="catalytic activity">
    <reaction evidence="7">
        <text>DNA(n) + a 2'-deoxyribonucleoside 5'-triphosphate = DNA(n+1) + diphosphate</text>
        <dbReference type="Rhea" id="RHEA:22508"/>
        <dbReference type="Rhea" id="RHEA-COMP:17339"/>
        <dbReference type="Rhea" id="RHEA-COMP:17340"/>
        <dbReference type="ChEBI" id="CHEBI:33019"/>
        <dbReference type="ChEBI" id="CHEBI:61560"/>
        <dbReference type="ChEBI" id="CHEBI:173112"/>
        <dbReference type="EC" id="2.7.7.7"/>
    </reaction>
</comment>
<dbReference type="PANTHER" id="PTHR34388">
    <property type="entry name" value="DNA POLYMERASE III SUBUNIT DELTA"/>
    <property type="match status" value="1"/>
</dbReference>
<dbReference type="InterPro" id="IPR008921">
    <property type="entry name" value="DNA_pol3_clamp-load_cplx_C"/>
</dbReference>
<keyword evidence="2" id="KW-0808">Transferase</keyword>